<reference evidence="3" key="1">
    <citation type="submission" date="2017-02" db="UniProtKB">
        <authorList>
            <consortium name="WormBaseParasite"/>
        </authorList>
    </citation>
    <scope>IDENTIFICATION</scope>
</reference>
<dbReference type="AlphaFoldDB" id="A0A0N5BN30"/>
<dbReference type="SUPFAM" id="SSF49562">
    <property type="entry name" value="C2 domain (Calcium/lipid-binding domain, CaLB)"/>
    <property type="match status" value="1"/>
</dbReference>
<name>A0A0N5BN30_STREA</name>
<feature type="domain" description="FAM65 N-terminal" evidence="1">
    <location>
        <begin position="3"/>
        <end position="121"/>
    </location>
</feature>
<evidence type="ECO:0000313" key="3">
    <source>
        <dbReference type="WBParaSite" id="SPAL_0000731000.1"/>
    </source>
</evidence>
<dbReference type="Proteomes" id="UP000046392">
    <property type="component" value="Unplaced"/>
</dbReference>
<dbReference type="STRING" id="174720.A0A0N5BN30"/>
<dbReference type="InterPro" id="IPR035892">
    <property type="entry name" value="C2_domain_sf"/>
</dbReference>
<accession>A0A0N5BN30</accession>
<evidence type="ECO:0000313" key="2">
    <source>
        <dbReference type="Proteomes" id="UP000046392"/>
    </source>
</evidence>
<sequence>MSQLQVEIKKITGLPGTDYGAKFEVTVKHDLKIVKCKGKTQIDKTQVWDNPNFTMLCYPKYNIDIRIKELKLFKSKILAEVTIPITIFYKEPTKYFILNLNSSETLKLELKMTLNLLPDPNLRFINSRKQISISEQHENTLDINKKSPFYLSKSLSLGAIKSKLNFESKEKEINDERDSVCAFNKSCLEFNGTYNELGEKDIPDDNGSVLRVLQSMKYNKSNNTKENLHLNFFDPNGTYKKFYDVDIDYE</sequence>
<evidence type="ECO:0000259" key="1">
    <source>
        <dbReference type="Pfam" id="PF15903"/>
    </source>
</evidence>
<dbReference type="WBParaSite" id="SPAL_0000731000.1">
    <property type="protein sequence ID" value="SPAL_0000731000.1"/>
    <property type="gene ID" value="SPAL_0000731000"/>
</dbReference>
<organism evidence="2 3">
    <name type="scientific">Strongyloides papillosus</name>
    <name type="common">Intestinal threadworm</name>
    <dbReference type="NCBI Taxonomy" id="174720"/>
    <lineage>
        <taxon>Eukaryota</taxon>
        <taxon>Metazoa</taxon>
        <taxon>Ecdysozoa</taxon>
        <taxon>Nematoda</taxon>
        <taxon>Chromadorea</taxon>
        <taxon>Rhabditida</taxon>
        <taxon>Tylenchina</taxon>
        <taxon>Panagrolaimomorpha</taxon>
        <taxon>Strongyloidoidea</taxon>
        <taxon>Strongyloididae</taxon>
        <taxon>Strongyloides</taxon>
    </lineage>
</organism>
<protein>
    <submittedName>
        <fullName evidence="3">PL48 domain-containing protein</fullName>
    </submittedName>
</protein>
<proteinExistence type="predicted"/>
<keyword evidence="2" id="KW-1185">Reference proteome</keyword>
<dbReference type="InterPro" id="IPR031780">
    <property type="entry name" value="FAM65_N"/>
</dbReference>
<dbReference type="Pfam" id="PF15903">
    <property type="entry name" value="PL48"/>
    <property type="match status" value="1"/>
</dbReference>